<protein>
    <submittedName>
        <fullName evidence="1">NfeD family protein</fullName>
    </submittedName>
</protein>
<organism evidence="1 2">
    <name type="scientific">Imbroritus primus</name>
    <dbReference type="NCBI Taxonomy" id="3058603"/>
    <lineage>
        <taxon>Bacteria</taxon>
        <taxon>Pseudomonadati</taxon>
        <taxon>Pseudomonadota</taxon>
        <taxon>Betaproteobacteria</taxon>
        <taxon>Burkholderiales</taxon>
        <taxon>Burkholderiaceae</taxon>
        <taxon>Imbroritus</taxon>
    </lineage>
</organism>
<dbReference type="Proteomes" id="UP000004277">
    <property type="component" value="Unassembled WGS sequence"/>
</dbReference>
<dbReference type="EMBL" id="AKCV02000015">
    <property type="protein sequence ID" value="TMS58791.1"/>
    <property type="molecule type" value="Genomic_DNA"/>
</dbReference>
<proteinExistence type="predicted"/>
<gene>
    <name evidence="1" type="ORF">MW7_008810</name>
</gene>
<evidence type="ECO:0000313" key="1">
    <source>
        <dbReference type="EMBL" id="TMS58791.1"/>
    </source>
</evidence>
<reference evidence="1" key="1">
    <citation type="submission" date="2019-05" db="EMBL/GenBank/DDBJ databases">
        <title>Revised genome assembly of Burkholderiaceae (previously Ralstonia) sp. PBA.</title>
        <authorList>
            <person name="Gan H.M."/>
        </authorList>
    </citation>
    <scope>NUCLEOTIDE SEQUENCE</scope>
    <source>
        <strain evidence="1">PBA</strain>
    </source>
</reference>
<name>A0ACD3SRI9_9BURK</name>
<accession>A0ACD3SRI9</accession>
<evidence type="ECO:0000313" key="2">
    <source>
        <dbReference type="Proteomes" id="UP000004277"/>
    </source>
</evidence>
<comment type="caution">
    <text evidence="1">The sequence shown here is derived from an EMBL/GenBank/DDBJ whole genome shotgun (WGS) entry which is preliminary data.</text>
</comment>
<sequence>MQPSYVWFSLAVLLIIAELTTGTFYLLMVALGLAAGGVAAMAGLAFPAQAALAALVGVIAILLLRRSRFGKTRRAGSVASNPDVNLDIGEEVSVAQWGADRRARVSYRGAEWDVELAGDQPPAPGRFRIVELRGNTLIVKPRQG</sequence>
<keyword evidence="2" id="KW-1185">Reference proteome</keyword>